<evidence type="ECO:0000259" key="4">
    <source>
        <dbReference type="Pfam" id="PF00465"/>
    </source>
</evidence>
<dbReference type="Proteomes" id="UP000029224">
    <property type="component" value="Unassembled WGS sequence"/>
</dbReference>
<organism evidence="5 6">
    <name type="scientific">Vibrio maritimus</name>
    <dbReference type="NCBI Taxonomy" id="990268"/>
    <lineage>
        <taxon>Bacteria</taxon>
        <taxon>Pseudomonadati</taxon>
        <taxon>Pseudomonadota</taxon>
        <taxon>Gammaproteobacteria</taxon>
        <taxon>Vibrionales</taxon>
        <taxon>Vibrionaceae</taxon>
        <taxon>Vibrio</taxon>
    </lineage>
</organism>
<evidence type="ECO:0000313" key="6">
    <source>
        <dbReference type="Proteomes" id="UP000029224"/>
    </source>
</evidence>
<dbReference type="GO" id="GO:0008106">
    <property type="term" value="F:alcohol dehydrogenase (NADP+) activity"/>
    <property type="evidence" value="ECO:0007669"/>
    <property type="project" value="TreeGrafter"/>
</dbReference>
<comment type="cofactor">
    <cofactor evidence="1">
        <name>Fe cation</name>
        <dbReference type="ChEBI" id="CHEBI:24875"/>
    </cofactor>
</comment>
<evidence type="ECO:0000256" key="3">
    <source>
        <dbReference type="ARBA" id="ARBA00023002"/>
    </source>
</evidence>
<evidence type="ECO:0000256" key="2">
    <source>
        <dbReference type="ARBA" id="ARBA00007358"/>
    </source>
</evidence>
<reference evidence="5 6" key="2">
    <citation type="submission" date="2014-09" db="EMBL/GenBank/DDBJ databases">
        <authorList>
            <consortium name="NBRP consortium"/>
            <person name="Sawabe T."/>
            <person name="Meirelles P."/>
            <person name="Nakanishi M."/>
            <person name="Sayaka M."/>
            <person name="Hattori M."/>
            <person name="Ohkuma M."/>
        </authorList>
    </citation>
    <scope>NUCLEOTIDE SEQUENCE [LARGE SCALE GENOMIC DNA]</scope>
    <source>
        <strain evidence="5 6">JCM 19240</strain>
    </source>
</reference>
<dbReference type="InterPro" id="IPR001670">
    <property type="entry name" value="ADH_Fe/GldA"/>
</dbReference>
<dbReference type="GO" id="GO:1990362">
    <property type="term" value="F:butanol dehydrogenase (NAD+) activity"/>
    <property type="evidence" value="ECO:0007669"/>
    <property type="project" value="InterPro"/>
</dbReference>
<reference evidence="5 6" key="1">
    <citation type="submission" date="2014-09" db="EMBL/GenBank/DDBJ databases">
        <title>Vibrio maritimus JCM 19240. (C210) whole genome shotgun sequence.</title>
        <authorList>
            <person name="Sawabe T."/>
            <person name="Meirelles P."/>
            <person name="Nakanishi M."/>
            <person name="Sayaka M."/>
            <person name="Hattori M."/>
            <person name="Ohkuma M."/>
        </authorList>
    </citation>
    <scope>NUCLEOTIDE SEQUENCE [LARGE SCALE GENOMIC DNA]</scope>
    <source>
        <strain evidence="5 6">JCM 19240</strain>
    </source>
</reference>
<dbReference type="GO" id="GO:0046872">
    <property type="term" value="F:metal ion binding"/>
    <property type="evidence" value="ECO:0007669"/>
    <property type="project" value="InterPro"/>
</dbReference>
<dbReference type="SUPFAM" id="SSF56796">
    <property type="entry name" value="Dehydroquinate synthase-like"/>
    <property type="match status" value="1"/>
</dbReference>
<dbReference type="PANTHER" id="PTHR43633">
    <property type="entry name" value="ALCOHOL DEHYDROGENASE YQHD"/>
    <property type="match status" value="1"/>
</dbReference>
<keyword evidence="6" id="KW-1185">Reference proteome</keyword>
<comment type="similarity">
    <text evidence="2">Belongs to the iron-containing alcohol dehydrogenase family.</text>
</comment>
<comment type="caution">
    <text evidence="5">The sequence shown here is derived from an EMBL/GenBank/DDBJ whole genome shotgun (WGS) entry which is preliminary data.</text>
</comment>
<keyword evidence="3" id="KW-0560">Oxidoreductase</keyword>
<protein>
    <submittedName>
        <fullName evidence="5">Iron-containing alcohol dehydrogenase</fullName>
    </submittedName>
</protein>
<proteinExistence type="inferred from homology"/>
<accession>A0A090T0R8</accession>
<name>A0A090T0R8_9VIBR</name>
<sequence>MKFSYVNPTVIHFGQGQIEQITNSIPKDSKVLVIYGGGSIKKNGVYDQVTSALGDHEWLEFSGVEANPTKETLDKAIDIVKAENVTYLLAVGGGSVIDGTKYVAAASLHDGDSWDLITGVYKPETAIPLGVVLTLPATGSESNMGAVVTKKATQEKLGFLSPTVRPAFAVLDPDAMKTLPERQLINGLVDAWVHVCEQYITSPTGTWFRKVMLKCCFATCLYWETPLNNVTMHGERI</sequence>
<dbReference type="Pfam" id="PF00465">
    <property type="entry name" value="Fe-ADH"/>
    <property type="match status" value="1"/>
</dbReference>
<dbReference type="Gene3D" id="3.40.50.1970">
    <property type="match status" value="1"/>
</dbReference>
<dbReference type="CDD" id="cd08187">
    <property type="entry name" value="BDH"/>
    <property type="match status" value="1"/>
</dbReference>
<evidence type="ECO:0000256" key="1">
    <source>
        <dbReference type="ARBA" id="ARBA00001962"/>
    </source>
</evidence>
<feature type="domain" description="Alcohol dehydrogenase iron-type/glycerol dehydrogenase GldA" evidence="4">
    <location>
        <begin position="8"/>
        <end position="173"/>
    </location>
</feature>
<dbReference type="EMBL" id="BBMT01000003">
    <property type="protein sequence ID" value="GAL33501.1"/>
    <property type="molecule type" value="Genomic_DNA"/>
</dbReference>
<dbReference type="GO" id="GO:0005829">
    <property type="term" value="C:cytosol"/>
    <property type="evidence" value="ECO:0007669"/>
    <property type="project" value="TreeGrafter"/>
</dbReference>
<gene>
    <name evidence="5" type="ORF">JCM19240_2197</name>
</gene>
<dbReference type="PANTHER" id="PTHR43633:SF1">
    <property type="entry name" value="ALCOHOL DEHYDROGENASE YQHD"/>
    <property type="match status" value="1"/>
</dbReference>
<dbReference type="AlphaFoldDB" id="A0A090T0R8"/>
<dbReference type="FunFam" id="3.40.50.1970:FF:000003">
    <property type="entry name" value="Alcohol dehydrogenase, iron-containing"/>
    <property type="match status" value="1"/>
</dbReference>
<dbReference type="GO" id="GO:1990002">
    <property type="term" value="F:methylglyoxal reductase (NADPH) (acetol producing) activity"/>
    <property type="evidence" value="ECO:0007669"/>
    <property type="project" value="TreeGrafter"/>
</dbReference>
<dbReference type="InterPro" id="IPR044731">
    <property type="entry name" value="BDH-like"/>
</dbReference>
<evidence type="ECO:0000313" key="5">
    <source>
        <dbReference type="EMBL" id="GAL33501.1"/>
    </source>
</evidence>